<dbReference type="KEGG" id="cdep:91087849"/>
<feature type="region of interest" description="Disordered" evidence="8">
    <location>
        <begin position="255"/>
        <end position="275"/>
    </location>
</feature>
<feature type="compositionally biased region" description="Pro residues" evidence="8">
    <location>
        <begin position="376"/>
        <end position="385"/>
    </location>
</feature>
<evidence type="ECO:0000256" key="6">
    <source>
        <dbReference type="ARBA" id="ARBA00022884"/>
    </source>
</evidence>
<proteinExistence type="inferred from homology"/>
<feature type="region of interest" description="Disordered" evidence="8">
    <location>
        <begin position="491"/>
        <end position="566"/>
    </location>
</feature>
<feature type="compositionally biased region" description="Low complexity" evidence="8">
    <location>
        <begin position="351"/>
        <end position="362"/>
    </location>
</feature>
<comment type="subcellular location">
    <subcellularLocation>
        <location evidence="1">Cytoplasm</location>
    </subcellularLocation>
</comment>
<feature type="region of interest" description="Disordered" evidence="8">
    <location>
        <begin position="128"/>
        <end position="234"/>
    </location>
</feature>
<feature type="region of interest" description="Disordered" evidence="8">
    <location>
        <begin position="1182"/>
        <end position="1266"/>
    </location>
</feature>
<feature type="region of interest" description="Disordered" evidence="8">
    <location>
        <begin position="1278"/>
        <end position="1317"/>
    </location>
</feature>
<dbReference type="PANTHER" id="PTHR23253:SF9">
    <property type="entry name" value="EUKARYOTIC TRANSLATION INITIATION FACTOR 4 GAMMA 2"/>
    <property type="match status" value="1"/>
</dbReference>
<evidence type="ECO:0000256" key="8">
    <source>
        <dbReference type="SAM" id="MobiDB-lite"/>
    </source>
</evidence>
<protein>
    <recommendedName>
        <fullName evidence="9">MIF4G domain-containing protein</fullName>
    </recommendedName>
</protein>
<dbReference type="Pfam" id="PF12152">
    <property type="entry name" value="eIF_4G1"/>
    <property type="match status" value="1"/>
</dbReference>
<dbReference type="GO" id="GO:0016281">
    <property type="term" value="C:eukaryotic translation initiation factor 4F complex"/>
    <property type="evidence" value="ECO:0007669"/>
    <property type="project" value="TreeGrafter"/>
</dbReference>
<evidence type="ECO:0000313" key="10">
    <source>
        <dbReference type="EMBL" id="WVN88429.1"/>
    </source>
</evidence>
<feature type="domain" description="MIF4G" evidence="9">
    <location>
        <begin position="896"/>
        <end position="1146"/>
    </location>
</feature>
<dbReference type="Gene3D" id="1.25.40.180">
    <property type="match status" value="1"/>
</dbReference>
<dbReference type="GeneID" id="91087849"/>
<dbReference type="Proteomes" id="UP000094043">
    <property type="component" value="Chromosome 4"/>
</dbReference>
<dbReference type="EMBL" id="CP143787">
    <property type="protein sequence ID" value="WVN88429.1"/>
    <property type="molecule type" value="Genomic_DNA"/>
</dbReference>
<feature type="compositionally biased region" description="Polar residues" evidence="8">
    <location>
        <begin position="1252"/>
        <end position="1266"/>
    </location>
</feature>
<feature type="compositionally biased region" description="Polar residues" evidence="8">
    <location>
        <begin position="43"/>
        <end position="52"/>
    </location>
</feature>
<evidence type="ECO:0000256" key="7">
    <source>
        <dbReference type="ARBA" id="ARBA00022917"/>
    </source>
</evidence>
<feature type="region of interest" description="Disordered" evidence="8">
    <location>
        <begin position="336"/>
        <end position="478"/>
    </location>
</feature>
<gene>
    <name evidence="10" type="ORF">L203_103639</name>
</gene>
<dbReference type="SUPFAM" id="SSF101489">
    <property type="entry name" value="Eukaryotic initiation factor 4f subunit eIF4g, eIF4e-binding domain"/>
    <property type="match status" value="1"/>
</dbReference>
<dbReference type="InterPro" id="IPR022745">
    <property type="entry name" value="eIF4G1_eIF4E-bd"/>
</dbReference>
<keyword evidence="6" id="KW-0694">RNA-binding</keyword>
<keyword evidence="7" id="KW-0648">Protein biosynthesis</keyword>
<reference evidence="10" key="3">
    <citation type="submission" date="2024-01" db="EMBL/GenBank/DDBJ databases">
        <authorList>
            <person name="Coelho M.A."/>
            <person name="David-Palma M."/>
            <person name="Shea T."/>
            <person name="Sun S."/>
            <person name="Cuomo C.A."/>
            <person name="Heitman J."/>
        </authorList>
    </citation>
    <scope>NUCLEOTIDE SEQUENCE</scope>
    <source>
        <strain evidence="10">CBS 7841</strain>
    </source>
</reference>
<keyword evidence="11" id="KW-1185">Reference proteome</keyword>
<keyword evidence="4" id="KW-0396">Initiation factor</keyword>
<evidence type="ECO:0000256" key="2">
    <source>
        <dbReference type="ARBA" id="ARBA00005775"/>
    </source>
</evidence>
<keyword evidence="5" id="KW-0597">Phosphoprotein</keyword>
<evidence type="ECO:0000256" key="5">
    <source>
        <dbReference type="ARBA" id="ARBA00022553"/>
    </source>
</evidence>
<dbReference type="Gene3D" id="1.20.970.30">
    <property type="entry name" value="eIF4G, eIF4E-binding domain"/>
    <property type="match status" value="1"/>
</dbReference>
<accession>A0AAJ8JUA5</accession>
<dbReference type="GO" id="GO:0003729">
    <property type="term" value="F:mRNA binding"/>
    <property type="evidence" value="ECO:0007669"/>
    <property type="project" value="TreeGrafter"/>
</dbReference>
<organism evidence="10 11">
    <name type="scientific">Cryptococcus depauperatus CBS 7841</name>
    <dbReference type="NCBI Taxonomy" id="1295531"/>
    <lineage>
        <taxon>Eukaryota</taxon>
        <taxon>Fungi</taxon>
        <taxon>Dikarya</taxon>
        <taxon>Basidiomycota</taxon>
        <taxon>Agaricomycotina</taxon>
        <taxon>Tremellomycetes</taxon>
        <taxon>Tremellales</taxon>
        <taxon>Cryptococcaceae</taxon>
        <taxon>Cryptococcus</taxon>
    </lineage>
</organism>
<dbReference type="PANTHER" id="PTHR23253">
    <property type="entry name" value="EUKARYOTIC TRANSLATION INITIATION FACTOR 4 GAMMA"/>
    <property type="match status" value="1"/>
</dbReference>
<evidence type="ECO:0000256" key="3">
    <source>
        <dbReference type="ARBA" id="ARBA00022490"/>
    </source>
</evidence>
<dbReference type="GO" id="GO:0003743">
    <property type="term" value="F:translation initiation factor activity"/>
    <property type="evidence" value="ECO:0007669"/>
    <property type="project" value="UniProtKB-KW"/>
</dbReference>
<reference evidence="10" key="1">
    <citation type="submission" date="2016-06" db="EMBL/GenBank/DDBJ databases">
        <authorList>
            <person name="Cuomo C."/>
            <person name="Litvintseva A."/>
            <person name="Heitman J."/>
            <person name="Chen Y."/>
            <person name="Sun S."/>
            <person name="Springer D."/>
            <person name="Dromer F."/>
            <person name="Young S."/>
            <person name="Zeng Q."/>
            <person name="Chapman S."/>
            <person name="Gujja S."/>
            <person name="Saif S."/>
            <person name="Birren B."/>
        </authorList>
    </citation>
    <scope>NUCLEOTIDE SEQUENCE</scope>
    <source>
        <strain evidence="10">CBS 7841</strain>
    </source>
</reference>
<dbReference type="GO" id="GO:0010494">
    <property type="term" value="C:cytoplasmic stress granule"/>
    <property type="evidence" value="ECO:0007669"/>
    <property type="project" value="UniProtKB-ARBA"/>
</dbReference>
<feature type="compositionally biased region" description="Polar residues" evidence="8">
    <location>
        <begin position="198"/>
        <end position="219"/>
    </location>
</feature>
<evidence type="ECO:0000313" key="11">
    <source>
        <dbReference type="Proteomes" id="UP000094043"/>
    </source>
</evidence>
<feature type="compositionally biased region" description="Low complexity" evidence="8">
    <location>
        <begin position="844"/>
        <end position="856"/>
    </location>
</feature>
<feature type="compositionally biased region" description="Basic and acidic residues" evidence="8">
    <location>
        <begin position="1014"/>
        <end position="1032"/>
    </location>
</feature>
<dbReference type="InterPro" id="IPR036211">
    <property type="entry name" value="eIF4G_eIF4E-bd_sf"/>
</dbReference>
<evidence type="ECO:0000259" key="9">
    <source>
        <dbReference type="SMART" id="SM00543"/>
    </source>
</evidence>
<evidence type="ECO:0000256" key="4">
    <source>
        <dbReference type="ARBA" id="ARBA00022540"/>
    </source>
</evidence>
<feature type="compositionally biased region" description="Polar residues" evidence="8">
    <location>
        <begin position="1"/>
        <end position="13"/>
    </location>
</feature>
<feature type="region of interest" description="Disordered" evidence="8">
    <location>
        <begin position="1012"/>
        <end position="1032"/>
    </location>
</feature>
<feature type="compositionally biased region" description="Low complexity" evidence="8">
    <location>
        <begin position="763"/>
        <end position="775"/>
    </location>
</feature>
<keyword evidence="3" id="KW-0963">Cytoplasm</keyword>
<feature type="compositionally biased region" description="Basic and acidic residues" evidence="8">
    <location>
        <begin position="593"/>
        <end position="603"/>
    </location>
</feature>
<dbReference type="SMART" id="SM00543">
    <property type="entry name" value="MIF4G"/>
    <property type="match status" value="1"/>
</dbReference>
<feature type="compositionally biased region" description="Polar residues" evidence="8">
    <location>
        <begin position="392"/>
        <end position="405"/>
    </location>
</feature>
<dbReference type="FunFam" id="1.25.40.180:FF:000020">
    <property type="entry name" value="Eukaryotic translation initiation factor subunit"/>
    <property type="match status" value="1"/>
</dbReference>
<dbReference type="FunFam" id="1.20.970.30:FF:000001">
    <property type="entry name" value="Eukaryotic translation initiation factor subunit eIF-4F, putative"/>
    <property type="match status" value="1"/>
</dbReference>
<dbReference type="InterPro" id="IPR003890">
    <property type="entry name" value="MIF4G-like_typ-3"/>
</dbReference>
<evidence type="ECO:0000256" key="1">
    <source>
        <dbReference type="ARBA" id="ARBA00004496"/>
    </source>
</evidence>
<feature type="region of interest" description="Disordered" evidence="8">
    <location>
        <begin position="582"/>
        <end position="618"/>
    </location>
</feature>
<feature type="compositionally biased region" description="Polar residues" evidence="8">
    <location>
        <begin position="1227"/>
        <end position="1242"/>
    </location>
</feature>
<feature type="compositionally biased region" description="Polar residues" evidence="8">
    <location>
        <begin position="146"/>
        <end position="190"/>
    </location>
</feature>
<dbReference type="RefSeq" id="XP_066069129.1">
    <property type="nucleotide sequence ID" value="XM_066213032.1"/>
</dbReference>
<dbReference type="Pfam" id="PF02854">
    <property type="entry name" value="MIF4G"/>
    <property type="match status" value="1"/>
</dbReference>
<feature type="compositionally biased region" description="Polar residues" evidence="8">
    <location>
        <begin position="1206"/>
        <end position="1218"/>
    </location>
</feature>
<feature type="compositionally biased region" description="Low complexity" evidence="8">
    <location>
        <begin position="22"/>
        <end position="42"/>
    </location>
</feature>
<reference evidence="10" key="2">
    <citation type="journal article" date="2022" name="Elife">
        <title>Obligate sexual reproduction of a homothallic fungus closely related to the Cryptococcus pathogenic species complex.</title>
        <authorList>
            <person name="Passer A.R."/>
            <person name="Clancey S.A."/>
            <person name="Shea T."/>
            <person name="David-Palma M."/>
            <person name="Averette A.F."/>
            <person name="Boekhout T."/>
            <person name="Porcel B.M."/>
            <person name="Nowrousian M."/>
            <person name="Cuomo C.A."/>
            <person name="Sun S."/>
            <person name="Heitman J."/>
            <person name="Coelho M.A."/>
        </authorList>
    </citation>
    <scope>NUCLEOTIDE SEQUENCE</scope>
    <source>
        <strain evidence="10">CBS 7841</strain>
    </source>
</reference>
<name>A0AAJ8JUA5_9TREE</name>
<dbReference type="SUPFAM" id="SSF48371">
    <property type="entry name" value="ARM repeat"/>
    <property type="match status" value="1"/>
</dbReference>
<sequence>MSMNQKNAPSVGTDSKPAPVWARGPSSATASTAASPNPSRSNTPSHPSSGLAETSAGENAIPHGSSAIPIGASHSRKSSLLVGAGGVDFKKSNIAFGTVNVPNSILSSSPAAPSTTGGHLADSVKSFGTIDADGNTDPSVVKTRKPSTLNPSAPSSDKQQLNVHSLFTSRSPQNPSSLASMSPHQMSQHPVSHIRRQSLGQSNPNFQGQVPIGSPNSSAVPPHIRPSSGMPGQSRPPNLNMPHGQFIPQHVQQGFRPQQSMPPHQPSVRPNGAGPQGMPRPMMNPGQYNMHSGPQGQYSVMNYPPPQGNFFPSYNPYEQPPNFIASQWAPQQHQQYNNGFSAGHMSPRPPQGQLAPAQAQSPMPTPATMISSGGPSPMPTPPTHPPSLISHQPTPSNVSVTSIPSTPGRPVPATAPSTQFLSGGAPSFTPRGASKTIKLSREDGREVDLQTIAKAVKPGPGATGDGVPDKPVTNVETLKKRTGLPVVVRLESEESKKARLAEEERQAKIKATEEKEASERKERTEKKAKEEEQRIKTKADAKMKDVVEQDERERNAEENGEKKKIDEAFAAEQAAVRKLAEEKEAAVKAAQENSEKAEQERAAAHVASQEAREKAQEQRHALLSTPAVSVSVSPISTPVLVAGLPAKPIAAIAEIKRAPPSALDLSPSSPSIGGETTSVSATVLNSARPIEDINAITYPISLKSPKPELNANAVPGKFRYDRDFLMQFMNVCREKPESLPPLEEIGLEAMDAGSGFGSRRGGRASMGPSSRIPSGSGSGLAHGGSNRPLPGQGMGAFGMGSFGSGSGLSRATSEQRYQASRRASSQNGPTGMSPMAGPPALALSNSRSGTSRGSQRGSKRAPPSQTPAAASIPISENAWTRTRLGGDAEGTPGYIERKVKALLNKLTEEKFDQISLQILEWANKSRNETNGLTLKLVIKQIFEKATDEAHWSSMYAKLCRLLHDELDPEVTEIIGEKPVSGRTLFRKYLLGRCQMDFENGWKAREDTAVAAAAKQKEDGEKQEKAKESGDKEADLMSDEYYAAQKAKRRGLGLVQLIGELFKREILSSRVISECLIKLLSNVLDPDEEDIESACKLLATVGPAYDRVASDNLNKAYIRLDEILKLESLSSRIKFMIMDVIDLRKEGWRSRKQQAGVMTIAEIHKQNAQEKSAAAAAVVAKESISRGGSRAGRDRRDGGLQPGEWQAVQSGARTLSRPTDFSGMGKNMSASGNAPSFGPSSVFASRKGKGNTAGMTTPPISRQPSSANMFSALNDAHEAEAAGGDGGEPGAQRKRLNLAPRTKPIPGDEREGEGEMEAEVEVEVEVEGDGESGGEEEIEELSEERAKAKIDVDMKELWGEKDQGGSRNPVDIVEYFVSLPESRRPLLAERLVSDIFRISKTKEAQIVAKGWRMALDQQSVTVDVLRQSLEGRMATLDDEAIDFPGAYSAVAYLVRGIDLSQEDVEGLGEKIEMEGTPLITPKQKLEKALAKVDEEAST</sequence>
<feature type="region of interest" description="Disordered" evidence="8">
    <location>
        <begin position="1"/>
        <end position="71"/>
    </location>
</feature>
<dbReference type="InterPro" id="IPR016024">
    <property type="entry name" value="ARM-type_fold"/>
</dbReference>
<feature type="compositionally biased region" description="Gly residues" evidence="8">
    <location>
        <begin position="792"/>
        <end position="806"/>
    </location>
</feature>
<feature type="compositionally biased region" description="Basic and acidic residues" evidence="8">
    <location>
        <begin position="439"/>
        <end position="448"/>
    </location>
</feature>
<comment type="similarity">
    <text evidence="2">Belongs to the eukaryotic initiation factor 4G family.</text>
</comment>
<feature type="compositionally biased region" description="Polar residues" evidence="8">
    <location>
        <begin position="810"/>
        <end position="830"/>
    </location>
</feature>
<feature type="region of interest" description="Disordered" evidence="8">
    <location>
        <begin position="753"/>
        <end position="888"/>
    </location>
</feature>